<keyword evidence="3" id="KW-1185">Reference proteome</keyword>
<dbReference type="Proteomes" id="UP000041254">
    <property type="component" value="Unassembled WGS sequence"/>
</dbReference>
<evidence type="ECO:0000313" key="3">
    <source>
        <dbReference type="Proteomes" id="UP000041254"/>
    </source>
</evidence>
<evidence type="ECO:0000313" key="2">
    <source>
        <dbReference type="EMBL" id="CEM20217.1"/>
    </source>
</evidence>
<protein>
    <submittedName>
        <fullName evidence="2">Uncharacterized protein</fullName>
    </submittedName>
</protein>
<dbReference type="InParanoid" id="A0A0G4FXS0"/>
<sequence length="138" mass="15227">MEDKKRVKVANLADGLVTPGRKGGTYRDLPTDKAHDLCKDLKHPELRYIDKEMLEWRKEQVKGNAGKEPLFMDAWRKEQSLREAWVALSWEEQLPYFEEYNEDLQAAVEREKASSAGAAAAASSSAGAAAAASSSGAE</sequence>
<accession>A0A0G4FXS0</accession>
<evidence type="ECO:0000256" key="1">
    <source>
        <dbReference type="SAM" id="MobiDB-lite"/>
    </source>
</evidence>
<dbReference type="VEuPathDB" id="CryptoDB:Vbra_21783"/>
<dbReference type="AlphaFoldDB" id="A0A0G4FXS0"/>
<name>A0A0G4FXS0_VITBC</name>
<proteinExistence type="predicted"/>
<reference evidence="2 3" key="1">
    <citation type="submission" date="2014-11" db="EMBL/GenBank/DDBJ databases">
        <authorList>
            <person name="Zhu J."/>
            <person name="Qi W."/>
            <person name="Song R."/>
        </authorList>
    </citation>
    <scope>NUCLEOTIDE SEQUENCE [LARGE SCALE GENOMIC DNA]</scope>
</reference>
<dbReference type="EMBL" id="CDMY01000521">
    <property type="protein sequence ID" value="CEM20217.1"/>
    <property type="molecule type" value="Genomic_DNA"/>
</dbReference>
<organism evidence="2 3">
    <name type="scientific">Vitrella brassicaformis (strain CCMP3155)</name>
    <dbReference type="NCBI Taxonomy" id="1169540"/>
    <lineage>
        <taxon>Eukaryota</taxon>
        <taxon>Sar</taxon>
        <taxon>Alveolata</taxon>
        <taxon>Colpodellida</taxon>
        <taxon>Vitrellaceae</taxon>
        <taxon>Vitrella</taxon>
    </lineage>
</organism>
<feature type="compositionally biased region" description="Low complexity" evidence="1">
    <location>
        <begin position="114"/>
        <end position="138"/>
    </location>
</feature>
<gene>
    <name evidence="2" type="ORF">Vbra_21783</name>
</gene>
<feature type="region of interest" description="Disordered" evidence="1">
    <location>
        <begin position="111"/>
        <end position="138"/>
    </location>
</feature>